<dbReference type="InterPro" id="IPR050742">
    <property type="entry name" value="Helicase_Restrict-Modif_Enz"/>
</dbReference>
<evidence type="ECO:0000256" key="1">
    <source>
        <dbReference type="SAM" id="Coils"/>
    </source>
</evidence>
<dbReference type="InterPro" id="IPR001650">
    <property type="entry name" value="Helicase_C-like"/>
</dbReference>
<dbReference type="InterPro" id="IPR027417">
    <property type="entry name" value="P-loop_NTPase"/>
</dbReference>
<dbReference type="PANTHER" id="PTHR47396:SF1">
    <property type="entry name" value="ATP-DEPENDENT HELICASE IRC3-RELATED"/>
    <property type="match status" value="1"/>
</dbReference>
<dbReference type="Pfam" id="PF13643">
    <property type="entry name" value="DUF4145"/>
    <property type="match status" value="1"/>
</dbReference>
<protein>
    <submittedName>
        <fullName evidence="4">Type I restriction-modification system deoxyribonuclease</fullName>
    </submittedName>
</protein>
<dbReference type="RefSeq" id="WP_221248749.1">
    <property type="nucleotide sequence ID" value="NZ_AP024355.1"/>
</dbReference>
<dbReference type="Gene3D" id="3.90.1570.30">
    <property type="match status" value="1"/>
</dbReference>
<reference evidence="4 5" key="1">
    <citation type="journal article" date="2016" name="C (Basel)">
        <title>Selective Growth of and Electricity Production by Marine Exoelectrogenic Bacteria in Self-Aggregated Hydrogel of Microbially Reduced Graphene Oxide.</title>
        <authorList>
            <person name="Yoshida N."/>
            <person name="Goto Y."/>
            <person name="Miyata Y."/>
        </authorList>
    </citation>
    <scope>NUCLEOTIDE SEQUENCE [LARGE SCALE GENOMIC DNA]</scope>
    <source>
        <strain evidence="4 5">NIT-T3</strain>
    </source>
</reference>
<dbReference type="Pfam" id="PF08463">
    <property type="entry name" value="EcoEI_R_C"/>
    <property type="match status" value="1"/>
</dbReference>
<dbReference type="InterPro" id="IPR006935">
    <property type="entry name" value="Helicase/UvrB_N"/>
</dbReference>
<dbReference type="SUPFAM" id="SSF52540">
    <property type="entry name" value="P-loop containing nucleoside triphosphate hydrolases"/>
    <property type="match status" value="1"/>
</dbReference>
<evidence type="ECO:0000313" key="5">
    <source>
        <dbReference type="Proteomes" id="UP001319827"/>
    </source>
</evidence>
<dbReference type="InterPro" id="IPR013670">
    <property type="entry name" value="EcoEI_R_C_dom"/>
</dbReference>
<dbReference type="PANTHER" id="PTHR47396">
    <property type="entry name" value="TYPE I RESTRICTION ENZYME ECOKI R PROTEIN"/>
    <property type="match status" value="1"/>
</dbReference>
<dbReference type="InterPro" id="IPR007409">
    <property type="entry name" value="Restrct_endonuc_type1_HsdR_N"/>
</dbReference>
<feature type="domain" description="Helicase ATP-binding" evidence="2">
    <location>
        <begin position="441"/>
        <end position="626"/>
    </location>
</feature>
<dbReference type="PROSITE" id="PS51192">
    <property type="entry name" value="HELICASE_ATP_BIND_1"/>
    <property type="match status" value="1"/>
</dbReference>
<dbReference type="Proteomes" id="UP001319827">
    <property type="component" value="Chromosome"/>
</dbReference>
<evidence type="ECO:0000313" key="4">
    <source>
        <dbReference type="EMBL" id="BCR05317.1"/>
    </source>
</evidence>
<dbReference type="CDD" id="cd18799">
    <property type="entry name" value="SF2_C_EcoAI-like"/>
    <property type="match status" value="1"/>
</dbReference>
<feature type="coiled-coil region" evidence="1">
    <location>
        <begin position="153"/>
        <end position="227"/>
    </location>
</feature>
<accession>A0ABM8HX74</accession>
<sequence>MTGAETLRGLKSPNFSFLASHDALLVKYAAQAEKYLFEDPNTALIKLRQFAEVLAQQASAYSGLYLSQEDSFIDVLDRLGAKSILTPEVLQLFHGLRKAGNQAVHGHGGSQREALYQLRMARTLAVWFHRSFGKAPNYKPGPFVPPPDPAQAEEALKSELERLRGELTEHRHQTAAQHEAYQKEAEAKIKAAYTELNTALELAEETEDKLQAEKQRFQNHIQYLQTQAAAQTTDQSAEVVKQAQAAAQHLDLNEADTRKIIDAQLRDAGWEVDSQALTFKGGTRPQKGKNLAVAEWPTSSGPADYVLFVGLTPLAVVEAKRKAKDVPASIEQAKRYSRDYVIKADEVLPGGPWREYKIPFLFATNGRPYLKQIRTKSGIWFLDGRLPTNHPRPMQGWYSPAGLVGLLGHDIPTAHDKLKAEAPDYLPLREYQLDAIKAIENGLTKGRTEMLLAMATGTGKTRTCIGLVYRLVKAKRFRRVLFLVDRTALGEQASNAFKDVRLENLQTFTDIYDVKELGDIQPDSDTRLHIATIQGMMKRLLYPSDETKPLPVDQYDCIVVDECHRGYNLDKEMSDAELTFRSEQDYISKYSRVLDYFDSVKVGLTATPALHTTEIFGPPIFEYSYRQAVIDGYLVDHEPPIRIVTKLAQNGMGWKKGDDMELYRVKTGKVDLCRVPDDVKIEVEEFNKKVITENFNRVVCQELVKHIDPDLPGKTMVFCATDSHADMVVDMLKEEFTNLYGGIDDDAVVKITGAADKPLEKIRRYKNEQLPSIAVTVDLLTTGIDVPEIVNLVFIRRVRSRILYEQMLGRATRLCPEIGKERFRIFDAVDLYSAIEDFTTMKPVGSPQISFVQLIAELSQVEDEAAKQEVFDQLVAKLQRRKRSLKGKDLEDLTTLARMQPEELIKHIRKAGIAGTITWFGSHAGVAEILDRQNEGPGASLIISKHDDELVEVGRGYGDAKKPEDYLEGFRTFLRDNMNLIPALKIVTTKPRELTRQQLKELRLALDKAGYSEAKLRVAWHEMTNEDIAASIIGFIRQMALGSPLMSYEERVRLAMKKILASQPWTTPQRKWLERIGKQLLAETIVDHDALDRGEFKAQGGFARLNKVFEGKLDQVLSDLNEALWQDAAS</sequence>
<dbReference type="InterPro" id="IPR025285">
    <property type="entry name" value="DUF4145"/>
</dbReference>
<evidence type="ECO:0000259" key="3">
    <source>
        <dbReference type="PROSITE" id="PS51194"/>
    </source>
</evidence>
<dbReference type="NCBIfam" id="NF008521">
    <property type="entry name" value="PRK11448.1"/>
    <property type="match status" value="1"/>
</dbReference>
<dbReference type="Pfam" id="PF04313">
    <property type="entry name" value="HSDR_N"/>
    <property type="match status" value="1"/>
</dbReference>
<feature type="domain" description="Helicase C-terminal" evidence="3">
    <location>
        <begin position="699"/>
        <end position="866"/>
    </location>
</feature>
<dbReference type="EMBL" id="AP024355">
    <property type="protein sequence ID" value="BCR05317.1"/>
    <property type="molecule type" value="Genomic_DNA"/>
</dbReference>
<keyword evidence="5" id="KW-1185">Reference proteome</keyword>
<dbReference type="InterPro" id="IPR014001">
    <property type="entry name" value="Helicase_ATP-bd"/>
</dbReference>
<dbReference type="Pfam" id="PF04851">
    <property type="entry name" value="ResIII"/>
    <property type="match status" value="1"/>
</dbReference>
<proteinExistence type="predicted"/>
<evidence type="ECO:0000259" key="2">
    <source>
        <dbReference type="PROSITE" id="PS51192"/>
    </source>
</evidence>
<gene>
    <name evidence="4" type="primary">hsdR</name>
    <name evidence="4" type="ORF">DESUT3_23860</name>
</gene>
<dbReference type="PROSITE" id="PS51194">
    <property type="entry name" value="HELICASE_CTER"/>
    <property type="match status" value="1"/>
</dbReference>
<reference evidence="4 5" key="2">
    <citation type="journal article" date="2021" name="Int. J. Syst. Evol. Microbiol.">
        <title>Isolation and Polyphasic Characterization of Desulfuromonas versatilis sp. Nov., an Electrogenic Bacteria Capable of Versatile Metabolism Isolated from a Graphene Oxide-Reducing Enrichment Culture.</title>
        <authorList>
            <person name="Xie L."/>
            <person name="Yoshida N."/>
            <person name="Ishii S."/>
            <person name="Meng L."/>
        </authorList>
    </citation>
    <scope>NUCLEOTIDE SEQUENCE [LARGE SCALE GENOMIC DNA]</scope>
    <source>
        <strain evidence="4 5">NIT-T3</strain>
    </source>
</reference>
<dbReference type="SMART" id="SM00487">
    <property type="entry name" value="DEXDc"/>
    <property type="match status" value="1"/>
</dbReference>
<dbReference type="Gene3D" id="3.40.50.300">
    <property type="entry name" value="P-loop containing nucleotide triphosphate hydrolases"/>
    <property type="match status" value="2"/>
</dbReference>
<name>A0ABM8HX74_9BACT</name>
<dbReference type="CDD" id="cd18032">
    <property type="entry name" value="DEXHc_RE_I_III_res"/>
    <property type="match status" value="1"/>
</dbReference>
<keyword evidence="1" id="KW-0175">Coiled coil</keyword>
<dbReference type="Pfam" id="PF00271">
    <property type="entry name" value="Helicase_C"/>
    <property type="match status" value="1"/>
</dbReference>
<organism evidence="4 5">
    <name type="scientific">Desulfuromonas versatilis</name>
    <dbReference type="NCBI Taxonomy" id="2802975"/>
    <lineage>
        <taxon>Bacteria</taxon>
        <taxon>Pseudomonadati</taxon>
        <taxon>Thermodesulfobacteriota</taxon>
        <taxon>Desulfuromonadia</taxon>
        <taxon>Desulfuromonadales</taxon>
        <taxon>Desulfuromonadaceae</taxon>
        <taxon>Desulfuromonas</taxon>
    </lineage>
</organism>